<dbReference type="KEGG" id="lar:lam_382"/>
<feature type="binding site" evidence="8">
    <location>
        <position position="263"/>
    </location>
    <ligand>
        <name>carbamoyl phosphate</name>
        <dbReference type="ChEBI" id="CHEBI:58228"/>
    </ligand>
</feature>
<protein>
    <recommendedName>
        <fullName evidence="8">Aspartate carbamoyltransferase</fullName>
        <ecNumber evidence="8">2.1.3.2</ecNumber>
    </recommendedName>
    <alternativeName>
        <fullName evidence="8">Aspartate transcarbamylase</fullName>
        <shortName evidence="8">ATCase</shortName>
    </alternativeName>
</protein>
<feature type="binding site" evidence="8">
    <location>
        <position position="105"/>
    </location>
    <ligand>
        <name>carbamoyl phosphate</name>
        <dbReference type="ChEBI" id="CHEBI:58228"/>
    </ligand>
</feature>
<keyword evidence="4 8" id="KW-0808">Transferase</keyword>
<evidence type="ECO:0000256" key="8">
    <source>
        <dbReference type="HAMAP-Rule" id="MF_00001"/>
    </source>
</evidence>
<comment type="similarity">
    <text evidence="3 8">Belongs to the aspartate/ornithine carbamoyltransferase superfamily. ATCase family.</text>
</comment>
<reference evidence="11 12" key="1">
    <citation type="journal article" date="2014" name="Mol. Plant Microbe Interact.">
        <title>The complete genome sequence of Candidatus Liberibacter americanus, associated with citrus Huanglongbing.</title>
        <authorList>
            <person name="Wulff N.A."/>
            <person name="Zhang S."/>
            <person name="Setubal J.C."/>
            <person name="Almeida N.F."/>
            <person name="Martins E.C."/>
            <person name="Harakava R."/>
            <person name="Kumar D."/>
            <person name="Rangel L.T."/>
            <person name="Foissac X."/>
            <person name="Bove J."/>
            <person name="Gabriel D.W."/>
        </authorList>
    </citation>
    <scope>NUCLEOTIDE SEQUENCE [LARGE SCALE GENOMIC DNA]</scope>
    <source>
        <strain evidence="11 12">Sao Paulo</strain>
    </source>
</reference>
<dbReference type="InterPro" id="IPR006132">
    <property type="entry name" value="Asp/Orn_carbamoyltranf_P-bd"/>
</dbReference>
<dbReference type="Pfam" id="PF00185">
    <property type="entry name" value="OTCace"/>
    <property type="match status" value="1"/>
</dbReference>
<dbReference type="SUPFAM" id="SSF53671">
    <property type="entry name" value="Aspartate/ornithine carbamoyltransferase"/>
    <property type="match status" value="1"/>
</dbReference>
<feature type="binding site" evidence="8">
    <location>
        <position position="83"/>
    </location>
    <ligand>
        <name>L-aspartate</name>
        <dbReference type="ChEBI" id="CHEBI:29991"/>
    </ligand>
</feature>
<dbReference type="EMBL" id="CP006604">
    <property type="protein sequence ID" value="AHA27749.1"/>
    <property type="molecule type" value="Genomic_DNA"/>
</dbReference>
<feature type="binding site" evidence="8">
    <location>
        <position position="137"/>
    </location>
    <ligand>
        <name>carbamoyl phosphate</name>
        <dbReference type="ChEBI" id="CHEBI:58228"/>
    </ligand>
</feature>
<dbReference type="GO" id="GO:0006207">
    <property type="term" value="P:'de novo' pyrimidine nucleobase biosynthetic process"/>
    <property type="evidence" value="ECO:0007669"/>
    <property type="project" value="InterPro"/>
</dbReference>
<dbReference type="PROSITE" id="PS00097">
    <property type="entry name" value="CARBAMOYLTRANSFERASE"/>
    <property type="match status" value="1"/>
</dbReference>
<comment type="function">
    <text evidence="1">Reversibly catalyzes the transfer of the carbamoyl group from carbamoyl phosphate (CP) to the N(epsilon) atom of ornithine (ORN) to produce L-citrulline.</text>
</comment>
<keyword evidence="5 8" id="KW-0665">Pyrimidine biosynthesis</keyword>
<dbReference type="FunFam" id="3.40.50.1370:FF:000007">
    <property type="entry name" value="Aspartate carbamoyltransferase"/>
    <property type="match status" value="1"/>
</dbReference>
<dbReference type="HAMAP" id="MF_00001">
    <property type="entry name" value="Asp_carb_tr"/>
    <property type="match status" value="1"/>
</dbReference>
<organism evidence="11 12">
    <name type="scientific">Candidatus Liberibacter americanus str. Sao Paulo</name>
    <dbReference type="NCBI Taxonomy" id="1261131"/>
    <lineage>
        <taxon>Bacteria</taxon>
        <taxon>Pseudomonadati</taxon>
        <taxon>Pseudomonadota</taxon>
        <taxon>Alphaproteobacteria</taxon>
        <taxon>Hyphomicrobiales</taxon>
        <taxon>Rhizobiaceae</taxon>
        <taxon>Liberibacter</taxon>
    </lineage>
</organism>
<evidence type="ECO:0000256" key="3">
    <source>
        <dbReference type="ARBA" id="ARBA00008896"/>
    </source>
</evidence>
<dbReference type="PATRIC" id="fig|1261131.3.peg.367"/>
<feature type="binding site" evidence="8">
    <location>
        <position position="56"/>
    </location>
    <ligand>
        <name>carbamoyl phosphate</name>
        <dbReference type="ChEBI" id="CHEBI:58228"/>
    </ligand>
</feature>
<evidence type="ECO:0000259" key="10">
    <source>
        <dbReference type="Pfam" id="PF02729"/>
    </source>
</evidence>
<feature type="binding site" evidence="8">
    <location>
        <position position="55"/>
    </location>
    <ligand>
        <name>carbamoyl phosphate</name>
        <dbReference type="ChEBI" id="CHEBI:58228"/>
    </ligand>
</feature>
<feature type="binding site" evidence="8">
    <location>
        <position position="167"/>
    </location>
    <ligand>
        <name>L-aspartate</name>
        <dbReference type="ChEBI" id="CHEBI:29991"/>
    </ligand>
</feature>
<comment type="pathway">
    <text evidence="2 8">Pyrimidine metabolism; UMP biosynthesis via de novo pathway; (S)-dihydroorotate from bicarbonate: step 2/3.</text>
</comment>
<evidence type="ECO:0000256" key="2">
    <source>
        <dbReference type="ARBA" id="ARBA00004852"/>
    </source>
</evidence>
<comment type="subunit">
    <text evidence="8">Heterododecamer (2C3:3R2) of six catalytic PyrB chains organized as two trimers (C3), and six regulatory PyrI chains organized as three dimers (R2).</text>
</comment>
<dbReference type="HOGENOM" id="CLU_043846_2_0_5"/>
<dbReference type="EC" id="2.1.3.2" evidence="8"/>
<dbReference type="Pfam" id="PF02729">
    <property type="entry name" value="OTCace_N"/>
    <property type="match status" value="1"/>
</dbReference>
<dbReference type="PANTHER" id="PTHR45753:SF6">
    <property type="entry name" value="ASPARTATE CARBAMOYLTRANSFERASE"/>
    <property type="match status" value="1"/>
</dbReference>
<dbReference type="UniPathway" id="UPA00070">
    <property type="reaction ID" value="UER00116"/>
</dbReference>
<dbReference type="GO" id="GO:0044205">
    <property type="term" value="P:'de novo' UMP biosynthetic process"/>
    <property type="evidence" value="ECO:0007669"/>
    <property type="project" value="UniProtKB-UniRule"/>
</dbReference>
<dbReference type="PANTHER" id="PTHR45753">
    <property type="entry name" value="ORNITHINE CARBAMOYLTRANSFERASE, MITOCHONDRIAL"/>
    <property type="match status" value="1"/>
</dbReference>
<dbReference type="STRING" id="1261131.lam_382"/>
<evidence type="ECO:0000259" key="9">
    <source>
        <dbReference type="Pfam" id="PF00185"/>
    </source>
</evidence>
<keyword evidence="12" id="KW-1185">Reference proteome</keyword>
<dbReference type="PRINTS" id="PR00100">
    <property type="entry name" value="AOTCASE"/>
</dbReference>
<dbReference type="RefSeq" id="WP_007557140.1">
    <property type="nucleotide sequence ID" value="NC_022793.1"/>
</dbReference>
<evidence type="ECO:0000313" key="11">
    <source>
        <dbReference type="EMBL" id="AHA27749.1"/>
    </source>
</evidence>
<dbReference type="GO" id="GO:0006520">
    <property type="term" value="P:amino acid metabolic process"/>
    <property type="evidence" value="ECO:0007669"/>
    <property type="project" value="InterPro"/>
</dbReference>
<accession>U6B3X1</accession>
<feature type="binding site" evidence="8">
    <location>
        <position position="134"/>
    </location>
    <ligand>
        <name>carbamoyl phosphate</name>
        <dbReference type="ChEBI" id="CHEBI:58228"/>
    </ligand>
</feature>
<evidence type="ECO:0000256" key="7">
    <source>
        <dbReference type="ARBA" id="ARBA00048859"/>
    </source>
</evidence>
<dbReference type="NCBIfam" id="NF002032">
    <property type="entry name" value="PRK00856.1"/>
    <property type="match status" value="1"/>
</dbReference>
<feature type="binding site" evidence="8">
    <location>
        <position position="221"/>
    </location>
    <ligand>
        <name>L-aspartate</name>
        <dbReference type="ChEBI" id="CHEBI:29991"/>
    </ligand>
</feature>
<evidence type="ECO:0000256" key="1">
    <source>
        <dbReference type="ARBA" id="ARBA00003822"/>
    </source>
</evidence>
<comment type="catalytic activity">
    <reaction evidence="7 8">
        <text>carbamoyl phosphate + L-aspartate = N-carbamoyl-L-aspartate + phosphate + H(+)</text>
        <dbReference type="Rhea" id="RHEA:20013"/>
        <dbReference type="ChEBI" id="CHEBI:15378"/>
        <dbReference type="ChEBI" id="CHEBI:29991"/>
        <dbReference type="ChEBI" id="CHEBI:32814"/>
        <dbReference type="ChEBI" id="CHEBI:43474"/>
        <dbReference type="ChEBI" id="CHEBI:58228"/>
        <dbReference type="EC" id="2.1.3.2"/>
    </reaction>
</comment>
<dbReference type="InterPro" id="IPR006130">
    <property type="entry name" value="Asp/Orn_carbamoylTrfase"/>
</dbReference>
<dbReference type="GO" id="GO:0016597">
    <property type="term" value="F:amino acid binding"/>
    <property type="evidence" value="ECO:0007669"/>
    <property type="project" value="InterPro"/>
</dbReference>
<comment type="function">
    <text evidence="6 8">Catalyzes the condensation of carbamoyl phosphate and aspartate to form carbamoyl aspartate and inorganic phosphate, the committed step in the de novo pyrimidine nucleotide biosynthesis pathway.</text>
</comment>
<name>U6B3X1_9HYPH</name>
<evidence type="ECO:0000256" key="6">
    <source>
        <dbReference type="ARBA" id="ARBA00043884"/>
    </source>
</evidence>
<dbReference type="NCBIfam" id="TIGR00670">
    <property type="entry name" value="asp_carb_tr"/>
    <property type="match status" value="1"/>
</dbReference>
<evidence type="ECO:0000256" key="4">
    <source>
        <dbReference type="ARBA" id="ARBA00022679"/>
    </source>
</evidence>
<dbReference type="InterPro" id="IPR006131">
    <property type="entry name" value="Asp_carbamoyltransf_Asp/Orn-bd"/>
</dbReference>
<dbReference type="PRINTS" id="PR00101">
    <property type="entry name" value="ATCASE"/>
</dbReference>
<evidence type="ECO:0000313" key="12">
    <source>
        <dbReference type="Proteomes" id="UP000017862"/>
    </source>
</evidence>
<dbReference type="GO" id="GO:0005829">
    <property type="term" value="C:cytosol"/>
    <property type="evidence" value="ECO:0007669"/>
    <property type="project" value="TreeGrafter"/>
</dbReference>
<proteinExistence type="inferred from homology"/>
<evidence type="ECO:0000256" key="5">
    <source>
        <dbReference type="ARBA" id="ARBA00022975"/>
    </source>
</evidence>
<dbReference type="InterPro" id="IPR036901">
    <property type="entry name" value="Asp/Orn_carbamoylTrfase_sf"/>
</dbReference>
<dbReference type="Gene3D" id="3.40.50.1370">
    <property type="entry name" value="Aspartate/ornithine carbamoyltransferase"/>
    <property type="match status" value="2"/>
</dbReference>
<feature type="domain" description="Aspartate/ornithine carbamoyltransferase Asp/Orn-binding" evidence="9">
    <location>
        <begin position="154"/>
        <end position="299"/>
    </location>
</feature>
<feature type="domain" description="Aspartate/ornithine carbamoyltransferase carbamoyl-P binding" evidence="10">
    <location>
        <begin position="7"/>
        <end position="146"/>
    </location>
</feature>
<dbReference type="Proteomes" id="UP000017862">
    <property type="component" value="Chromosome"/>
</dbReference>
<dbReference type="InterPro" id="IPR002082">
    <property type="entry name" value="Asp_carbamoyltransf"/>
</dbReference>
<feature type="binding site" evidence="8">
    <location>
        <position position="262"/>
    </location>
    <ligand>
        <name>carbamoyl phosphate</name>
        <dbReference type="ChEBI" id="CHEBI:58228"/>
    </ligand>
</feature>
<gene>
    <name evidence="8 11" type="primary">pyrB</name>
    <name evidence="11" type="ORF">lam_382</name>
</gene>
<dbReference type="eggNOG" id="COG0540">
    <property type="taxonomic scope" value="Bacteria"/>
</dbReference>
<dbReference type="AlphaFoldDB" id="U6B3X1"/>
<sequence>MYFFHLRHLVSIKDLVAQDINYLLDRANEYLKGKETREKLSDLTQINIFFEPSTRTRTSFEIAGKKLGINVINITTSNSSMKKGESLIDTITTLNAMRSNIIIIRHPCSGAIHSLIDKIDGPAIINAGDGTHEHPTQALIDALAIRNFKGTISNIRIAICGDILHSRVARSNIMLLNTMGARVRVIAPTTLIPTGISNMGVEVFHDLKEGLRDVDVIMVLRIQHERMSEKLIPSIREYTHMYSINEKTIKYAKKDAIVMHPGPINRNFEISSEVADSSQSIIKNQVEMGVPVRMAVIKALIKNHNNLKKKKS</sequence>
<dbReference type="GO" id="GO:0004070">
    <property type="term" value="F:aspartate carbamoyltransferase activity"/>
    <property type="evidence" value="ECO:0007669"/>
    <property type="project" value="UniProtKB-UniRule"/>
</dbReference>